<feature type="region of interest" description="Disordered" evidence="1">
    <location>
        <begin position="79"/>
        <end position="102"/>
    </location>
</feature>
<evidence type="ECO:0000256" key="1">
    <source>
        <dbReference type="SAM" id="MobiDB-lite"/>
    </source>
</evidence>
<evidence type="ECO:0000313" key="2">
    <source>
        <dbReference type="EMBL" id="PLZ87383.1"/>
    </source>
</evidence>
<comment type="caution">
    <text evidence="2">The sequence shown here is derived from an EMBL/GenBank/DDBJ whole genome shotgun (WGS) entry which is preliminary data.</text>
</comment>
<dbReference type="AlphaFoldDB" id="A0A2N6K0A6"/>
<protein>
    <submittedName>
        <fullName evidence="2">Uncharacterized protein</fullName>
    </submittedName>
</protein>
<dbReference type="RefSeq" id="WP_016867529.1">
    <property type="nucleotide sequence ID" value="NZ_CAWNVR010000523.1"/>
</dbReference>
<dbReference type="Proteomes" id="UP000235036">
    <property type="component" value="Unassembled WGS sequence"/>
</dbReference>
<sequence>MQGVNPNGWAIAQVTAIVKDGTEYPVSPGTIAVLGEGGNPLIASQYHNKGGEIFSLDVGLGLVSGLAKAGEIINQPDVQTSISQSDGGFSSVQTSSNGKRSI</sequence>
<gene>
    <name evidence="2" type="ORF">CEN44_17715</name>
</gene>
<name>A0A2N6K0A6_FISMU</name>
<organism evidence="2 3">
    <name type="scientific">Fischerella muscicola CCMEE 5323</name>
    <dbReference type="NCBI Taxonomy" id="2019572"/>
    <lineage>
        <taxon>Bacteria</taxon>
        <taxon>Bacillati</taxon>
        <taxon>Cyanobacteriota</taxon>
        <taxon>Cyanophyceae</taxon>
        <taxon>Nostocales</taxon>
        <taxon>Hapalosiphonaceae</taxon>
        <taxon>Fischerella</taxon>
    </lineage>
</organism>
<reference evidence="2 3" key="1">
    <citation type="submission" date="2017-08" db="EMBL/GenBank/DDBJ databases">
        <title>Genomes of Fischerella (Mastigocladus) sp. strains.</title>
        <authorList>
            <person name="Miller S.R."/>
        </authorList>
    </citation>
    <scope>NUCLEOTIDE SEQUENCE [LARGE SCALE GENOMIC DNA]</scope>
    <source>
        <strain evidence="2 3">CCMEE 5323</strain>
    </source>
</reference>
<dbReference type="EMBL" id="NRQW01000409">
    <property type="protein sequence ID" value="PLZ87383.1"/>
    <property type="molecule type" value="Genomic_DNA"/>
</dbReference>
<keyword evidence="3" id="KW-1185">Reference proteome</keyword>
<evidence type="ECO:0000313" key="3">
    <source>
        <dbReference type="Proteomes" id="UP000235036"/>
    </source>
</evidence>
<accession>A0A2N6K0A6</accession>
<proteinExistence type="predicted"/>